<dbReference type="EMBL" id="FZQP02000087">
    <property type="protein sequence ID" value="VVC87192.1"/>
    <property type="molecule type" value="Genomic_DNA"/>
</dbReference>
<feature type="non-terminal residue" evidence="2">
    <location>
        <position position="446"/>
    </location>
</feature>
<organism evidence="2 3">
    <name type="scientific">Leptidea sinapis</name>
    <dbReference type="NCBI Taxonomy" id="189913"/>
    <lineage>
        <taxon>Eukaryota</taxon>
        <taxon>Metazoa</taxon>
        <taxon>Ecdysozoa</taxon>
        <taxon>Arthropoda</taxon>
        <taxon>Hexapoda</taxon>
        <taxon>Insecta</taxon>
        <taxon>Pterygota</taxon>
        <taxon>Neoptera</taxon>
        <taxon>Endopterygota</taxon>
        <taxon>Lepidoptera</taxon>
        <taxon>Glossata</taxon>
        <taxon>Ditrysia</taxon>
        <taxon>Papilionoidea</taxon>
        <taxon>Pieridae</taxon>
        <taxon>Dismorphiinae</taxon>
        <taxon>Leptidea</taxon>
    </lineage>
</organism>
<feature type="compositionally biased region" description="Polar residues" evidence="1">
    <location>
        <begin position="178"/>
        <end position="188"/>
    </location>
</feature>
<evidence type="ECO:0000313" key="3">
    <source>
        <dbReference type="Proteomes" id="UP000324832"/>
    </source>
</evidence>
<sequence>MCLRYLKDDFVAAAKKRTCTTYVGLQGSPILFLTCEVRGGERENRNAVGATGEDLPVVSFDFPEGEIVAEEEIADLLEKIRAPVVGDSDSQAPASLQERMSYAVAIINKVATKSTNLKGPFVKALKDSSATISSVVDALVEDVVRLRAVNERLTEMVANLSAQFAQFQARAPPEHPEQPNSVPQQTAPSPTPSDAHLRQVIDAVWRMMDGRLASLVDRLPPAPIVWPPLASSQPKPAPVPRQLPISGGRVLVTNSAATPPPASAVAPKTKATRSIKAAPRTGHAPAITETEPGPSSSASQNDGWTVVKSAKKSRGRKKTNTSSQPQAVITKTKRTRKLQSPKTAAVVVTVLPEAAGKGLTYAAVIKKARDTLASEFGSKLRRVLADSEGVRVARPTKCAEMRISGLDDSVFVDDVRVAIQSKTGCSSDNLRVGTIRPGQGGLGAVW</sequence>
<feature type="compositionally biased region" description="Basic residues" evidence="1">
    <location>
        <begin position="309"/>
        <end position="319"/>
    </location>
</feature>
<name>A0A5E4PQ07_9NEOP</name>
<feature type="compositionally biased region" description="Polar residues" evidence="1">
    <location>
        <begin position="320"/>
        <end position="329"/>
    </location>
</feature>
<protein>
    <submittedName>
        <fullName evidence="2">Uncharacterized protein</fullName>
    </submittedName>
</protein>
<gene>
    <name evidence="2" type="ORF">LSINAPIS_LOCUS857</name>
</gene>
<proteinExistence type="predicted"/>
<accession>A0A5E4PQ07</accession>
<dbReference type="AlphaFoldDB" id="A0A5E4PQ07"/>
<feature type="compositionally biased region" description="Low complexity" evidence="1">
    <location>
        <begin position="252"/>
        <end position="269"/>
    </location>
</feature>
<feature type="compositionally biased region" description="Polar residues" evidence="1">
    <location>
        <begin position="293"/>
        <end position="303"/>
    </location>
</feature>
<keyword evidence="3" id="KW-1185">Reference proteome</keyword>
<evidence type="ECO:0000313" key="2">
    <source>
        <dbReference type="EMBL" id="VVC87192.1"/>
    </source>
</evidence>
<evidence type="ECO:0000256" key="1">
    <source>
        <dbReference type="SAM" id="MobiDB-lite"/>
    </source>
</evidence>
<dbReference type="Proteomes" id="UP000324832">
    <property type="component" value="Unassembled WGS sequence"/>
</dbReference>
<feature type="region of interest" description="Disordered" evidence="1">
    <location>
        <begin position="252"/>
        <end position="336"/>
    </location>
</feature>
<reference evidence="2 3" key="1">
    <citation type="submission" date="2017-07" db="EMBL/GenBank/DDBJ databases">
        <authorList>
            <person name="Talla V."/>
            <person name="Backstrom N."/>
        </authorList>
    </citation>
    <scope>NUCLEOTIDE SEQUENCE [LARGE SCALE GENOMIC DNA]</scope>
</reference>
<feature type="region of interest" description="Disordered" evidence="1">
    <location>
        <begin position="169"/>
        <end position="194"/>
    </location>
</feature>